<evidence type="ECO:0000313" key="3">
    <source>
        <dbReference type="Proteomes" id="UP000069935"/>
    </source>
</evidence>
<feature type="region of interest" description="Disordered" evidence="1">
    <location>
        <begin position="117"/>
        <end position="140"/>
    </location>
</feature>
<reference evidence="3" key="1">
    <citation type="submission" date="2015-08" db="EMBL/GenBank/DDBJ databases">
        <title>Complete Genome Sequence of Azospirillum thiophilum BV-S.</title>
        <authorList>
            <person name="Fomenkov A."/>
            <person name="Vincze T."/>
            <person name="Grabovich M."/>
            <person name="Dubinina G."/>
            <person name="Orlova M."/>
            <person name="Belousova E."/>
            <person name="Roberts R.J."/>
        </authorList>
    </citation>
    <scope>NUCLEOTIDE SEQUENCE [LARGE SCALE GENOMIC DNA]</scope>
    <source>
        <strain evidence="3">BV-S</strain>
    </source>
</reference>
<gene>
    <name evidence="2" type="ORF">AL072_27900</name>
</gene>
<dbReference type="RefSeq" id="WP_045585652.1">
    <property type="nucleotide sequence ID" value="NZ_CP012405.1"/>
</dbReference>
<evidence type="ECO:0000313" key="2">
    <source>
        <dbReference type="EMBL" id="ALG74766.1"/>
    </source>
</evidence>
<dbReference type="AlphaFoldDB" id="A0AAC8W4J3"/>
<dbReference type="KEGG" id="ati:AL072_27900"/>
<evidence type="ECO:0008006" key="4">
    <source>
        <dbReference type="Google" id="ProtNLM"/>
    </source>
</evidence>
<keyword evidence="3" id="KW-1185">Reference proteome</keyword>
<dbReference type="EMBL" id="CP012405">
    <property type="protein sequence ID" value="ALG74766.1"/>
    <property type="molecule type" value="Genomic_DNA"/>
</dbReference>
<dbReference type="Proteomes" id="UP000069935">
    <property type="component" value="Chromosome 5"/>
</dbReference>
<proteinExistence type="predicted"/>
<reference evidence="2 3" key="2">
    <citation type="journal article" date="2016" name="Genome Announc.">
        <title>Complete Genome Sequence of a Strain of Azospirillum thiophilum Isolated from a Sulfide Spring.</title>
        <authorList>
            <person name="Fomenkov A."/>
            <person name="Vincze T."/>
            <person name="Grabovich M."/>
            <person name="Anton B.P."/>
            <person name="Dubinina G."/>
            <person name="Orlova M."/>
            <person name="Belousova E."/>
            <person name="Roberts R.J."/>
        </authorList>
    </citation>
    <scope>NUCLEOTIDE SEQUENCE [LARGE SCALE GENOMIC DNA]</scope>
    <source>
        <strain evidence="2 3">BV-S</strain>
    </source>
</reference>
<organism evidence="2 3">
    <name type="scientific">Azospirillum thiophilum</name>
    <dbReference type="NCBI Taxonomy" id="528244"/>
    <lineage>
        <taxon>Bacteria</taxon>
        <taxon>Pseudomonadati</taxon>
        <taxon>Pseudomonadota</taxon>
        <taxon>Alphaproteobacteria</taxon>
        <taxon>Rhodospirillales</taxon>
        <taxon>Azospirillaceae</taxon>
        <taxon>Azospirillum</taxon>
    </lineage>
</organism>
<protein>
    <recommendedName>
        <fullName evidence="4">Phasin domain-containing protein</fullName>
    </recommendedName>
</protein>
<sequence length="140" mass="15896">MNTPQMQSPADAIGAWTAGTMLQTTLLQRTEAMLRMQSGLFETVETISQMWLEHRQDDIRSALATVERMETAENTAERSTLWSDWMNERLKRWSGEASEMAERVQTMTHVLADAVPAADKPATQLREAVQRRDRRSEGTA</sequence>
<accession>A0AAC8W4J3</accession>
<evidence type="ECO:0000256" key="1">
    <source>
        <dbReference type="SAM" id="MobiDB-lite"/>
    </source>
</evidence>
<name>A0AAC8W4J3_9PROT</name>
<feature type="compositionally biased region" description="Basic and acidic residues" evidence="1">
    <location>
        <begin position="128"/>
        <end position="140"/>
    </location>
</feature>